<reference evidence="1 2" key="1">
    <citation type="submission" date="2018-01" db="EMBL/GenBank/DDBJ databases">
        <title>Twenty Corynebacterium bovis Genomes.</title>
        <authorList>
            <person name="Gulvik C.A."/>
        </authorList>
    </citation>
    <scope>NUCLEOTIDE SEQUENCE [LARGE SCALE GENOMIC DNA]</scope>
    <source>
        <strain evidence="1 2">F6900</strain>
    </source>
</reference>
<organism evidence="1 2">
    <name type="scientific">Corynebacterium bovis</name>
    <dbReference type="NCBI Taxonomy" id="36808"/>
    <lineage>
        <taxon>Bacteria</taxon>
        <taxon>Bacillati</taxon>
        <taxon>Actinomycetota</taxon>
        <taxon>Actinomycetes</taxon>
        <taxon>Mycobacteriales</taxon>
        <taxon>Corynebacteriaceae</taxon>
        <taxon>Corynebacterium</taxon>
    </lineage>
</organism>
<evidence type="ECO:0000313" key="2">
    <source>
        <dbReference type="Proteomes" id="UP000276526"/>
    </source>
</evidence>
<dbReference type="AlphaFoldDB" id="A0A3R8R1D9"/>
<accession>A0A3R8R1D9</accession>
<evidence type="ECO:0000313" key="1">
    <source>
        <dbReference type="EMBL" id="RRO86058.1"/>
    </source>
</evidence>
<comment type="caution">
    <text evidence="1">The sequence shown here is derived from an EMBL/GenBank/DDBJ whole genome shotgun (WGS) entry which is preliminary data.</text>
</comment>
<sequence>MVCRLVFRAQPSSRVNNCGYTTYWHSTRASANAQPPSPAAEVQHGVAPQPVLLRLVLPVVLHRADAPPDRLDVLVGEVAAVGPGEQDRPADRPGRVGEEGGVAGVLLVAAHGGEGVGFRRHVRRRRVPVTGGGAGGAGRAVGPGRGGVGVGAGVDAGDRAAVLDERDAEATVGGRAEEVGGLGEVDVDLLGGEIRGDEQGAGHGGPPSRAGPPV</sequence>
<dbReference type="Proteomes" id="UP000276526">
    <property type="component" value="Unassembled WGS sequence"/>
</dbReference>
<name>A0A3R8R1D9_9CORY</name>
<gene>
    <name evidence="1" type="ORF">CXF48_08190</name>
</gene>
<proteinExistence type="predicted"/>
<protein>
    <submittedName>
        <fullName evidence="1">Uncharacterized protein</fullName>
    </submittedName>
</protein>
<dbReference type="EMBL" id="PQNK01000013">
    <property type="protein sequence ID" value="RRO86058.1"/>
    <property type="molecule type" value="Genomic_DNA"/>
</dbReference>